<gene>
    <name evidence="1" type="ORF">H4F90_08715</name>
</gene>
<proteinExistence type="predicted"/>
<dbReference type="AlphaFoldDB" id="A0A839HSE5"/>
<comment type="caution">
    <text evidence="1">The sequence shown here is derived from an EMBL/GenBank/DDBJ whole genome shotgun (WGS) entry which is preliminary data.</text>
</comment>
<dbReference type="EMBL" id="JACIVI010000002">
    <property type="protein sequence ID" value="MBB1162061.1"/>
    <property type="molecule type" value="Genomic_DNA"/>
</dbReference>
<reference evidence="1 2" key="1">
    <citation type="submission" date="2020-08" db="EMBL/GenBank/DDBJ databases">
        <title>Aquariorum lacteus gen. nov., sp. nov., a new member of the family Comamonadaceae, isolated from freshwater aquarium.</title>
        <authorList>
            <person name="Chun S.-J."/>
        </authorList>
    </citation>
    <scope>NUCLEOTIDE SEQUENCE [LARGE SCALE GENOMIC DNA]</scope>
    <source>
        <strain evidence="1 2">SJAQ100</strain>
    </source>
</reference>
<protein>
    <submittedName>
        <fullName evidence="1">Uncharacterized protein</fullName>
    </submittedName>
</protein>
<sequence>MDTLDLEHALLSLSLGEALGLQTAQPLTEAGPLADTLPVLPDGLLGTVALTELLSGTVAGVALPLLDLGPFGGSSGLAGFGLLGSLSGDVLDLGGVLDDLVLPLLQGTVETVDGLLGLVEDGLPSALGLAEGLDGLLGDVLTGDLSGWNAAVGTLPSPLGGGLGLRPGDTLGSALGQVELVIGQVIDQLESLLGNDLPLPAVLDDLPLDETVQAIQQILGNTLVPLVGAGVDLLQDIVTDLQTALDAGNLAALGVLTHDLVGQTVDTVQAVAGLVATEALGPGLDLAGGAIDQVHALVGDLLNPLGEALPVLAPALGQAGQVLDFASETVTGLDNTVAPVLDAVGVLLDDLVLIMDGALEVLAPALDQVDGLLAGGDLPLLGGLLGAGLGDPLTVLEDLPLLGDLLAPVGDLLAGAGLALPGAGGGGLADGLPLLGDLLGGGLGDPLALLEGLPVVGDLLAPVQDLLAGLAGSSDLGLDSLLGVATGLPAGDLLAAPVQAVLDTVGSLSSDLPLVDGLTVPLSPVLETGLLDKLLSAGGTP</sequence>
<evidence type="ECO:0000313" key="1">
    <source>
        <dbReference type="EMBL" id="MBB1162061.1"/>
    </source>
</evidence>
<dbReference type="RefSeq" id="WP_182663598.1">
    <property type="nucleotide sequence ID" value="NZ_JACIVI010000002.1"/>
</dbReference>
<organism evidence="1 2">
    <name type="scientific">Aquariibacter albus</name>
    <dbReference type="NCBI Taxonomy" id="2759899"/>
    <lineage>
        <taxon>Bacteria</taxon>
        <taxon>Pseudomonadati</taxon>
        <taxon>Pseudomonadota</taxon>
        <taxon>Betaproteobacteria</taxon>
        <taxon>Burkholderiales</taxon>
        <taxon>Sphaerotilaceae</taxon>
        <taxon>Aquariibacter</taxon>
    </lineage>
</organism>
<dbReference type="Proteomes" id="UP000586093">
    <property type="component" value="Unassembled WGS sequence"/>
</dbReference>
<keyword evidence="2" id="KW-1185">Reference proteome</keyword>
<accession>A0A839HSE5</accession>
<name>A0A839HSE5_9BURK</name>
<evidence type="ECO:0000313" key="2">
    <source>
        <dbReference type="Proteomes" id="UP000586093"/>
    </source>
</evidence>